<comment type="caution">
    <text evidence="2">The sequence shown here is derived from an EMBL/GenBank/DDBJ whole genome shotgun (WGS) entry which is preliminary data.</text>
</comment>
<feature type="region of interest" description="Disordered" evidence="1">
    <location>
        <begin position="866"/>
        <end position="926"/>
    </location>
</feature>
<feature type="compositionally biased region" description="Polar residues" evidence="1">
    <location>
        <begin position="872"/>
        <end position="883"/>
    </location>
</feature>
<reference evidence="2" key="1">
    <citation type="submission" date="2021-04" db="EMBL/GenBank/DDBJ databases">
        <authorList>
            <person name="Chebbi M.A.C M."/>
        </authorList>
    </citation>
    <scope>NUCLEOTIDE SEQUENCE</scope>
</reference>
<evidence type="ECO:0000313" key="3">
    <source>
        <dbReference type="Proteomes" id="UP000786811"/>
    </source>
</evidence>
<feature type="compositionally biased region" description="Basic residues" evidence="1">
    <location>
        <begin position="1146"/>
        <end position="1166"/>
    </location>
</feature>
<organism evidence="2 3">
    <name type="scientific">Cotesia congregata</name>
    <name type="common">Parasitoid wasp</name>
    <name type="synonym">Apanteles congregatus</name>
    <dbReference type="NCBI Taxonomy" id="51543"/>
    <lineage>
        <taxon>Eukaryota</taxon>
        <taxon>Metazoa</taxon>
        <taxon>Ecdysozoa</taxon>
        <taxon>Arthropoda</taxon>
        <taxon>Hexapoda</taxon>
        <taxon>Insecta</taxon>
        <taxon>Pterygota</taxon>
        <taxon>Neoptera</taxon>
        <taxon>Endopterygota</taxon>
        <taxon>Hymenoptera</taxon>
        <taxon>Apocrita</taxon>
        <taxon>Ichneumonoidea</taxon>
        <taxon>Braconidae</taxon>
        <taxon>Microgastrinae</taxon>
        <taxon>Cotesia</taxon>
    </lineage>
</organism>
<name>A0A8J2EBN3_COTCN</name>
<dbReference type="OrthoDB" id="7687849at2759"/>
<feature type="compositionally biased region" description="Polar residues" evidence="1">
    <location>
        <begin position="1079"/>
        <end position="1093"/>
    </location>
</feature>
<feature type="compositionally biased region" description="Polar residues" evidence="1">
    <location>
        <begin position="1180"/>
        <end position="1191"/>
    </location>
</feature>
<feature type="region of interest" description="Disordered" evidence="1">
    <location>
        <begin position="1075"/>
        <end position="1194"/>
    </location>
</feature>
<gene>
    <name evidence="2" type="ORF">HICCMSTLAB_LOCUS1052</name>
</gene>
<evidence type="ECO:0000313" key="2">
    <source>
        <dbReference type="EMBL" id="CAG5074389.1"/>
    </source>
</evidence>
<sequence>MYLHKNFCFKYLIIIIIIIINQAYAIDYTIYRSDPVPSLEFVASAVPPIENLLNTLIATPSNSLQNSIEKLLEYGGLVRLKLLSKLGFEIYNNDKFELSEVTALNNIYQRILKRKDNLLKILPVKNSTLQQFCSQIDKFFSDKSFKTITSEIPLILPPAPTSVSVNLSLNSILTQLKHHKLKLTTPLFIGMLLHVPFNNYDAHTHNSMRHLIFYLVKNSDFEFKTSTEHLNYNKMTDLVYDILISEFFQKATTHARYLSDQLEPIIPFNSNIEELSVILEDNKINLKFLLDRVLPNDTLDGDLIDAKNYLYHKLKNIKNWDINELIGDEKYEYLNQDQLLIGLFDKLIDLDFVKDIASALKVNAYFWHKSHMIENLNDLLDLFDNYNNLKGVTTYRELIKTISRIKENLIDSNNITIELLCTRPRACLKQGLNKVRQCKGINLETKSLINNFFKQTRDCHFSECITEKCNENYVLPIELNTEVTSEPDCEDSEECESDEVKASMVDIDKNIKGVKKIKVKLEESKEESSTESLRTTEGNIEETTEHIEVVKVITEAPTTEAEKFITTEVITTTEPTTEFTIEPSTEVSKTQIITERSTNELFTTVEITEPTTTVKKITEPSTEQVTDKLVSITKKPKWISVAVNQVSLKPSISVNLQREPEVTSLEIKKSTRRASIKKMPTLNIKNEIEAPKPTISIFTTVSPKRKRVICHHRDLYHRKKLKKINNLKQKQNKLFNSVIGSKNVNYQNLKLDELNKINKINKVNNLKQKQNKLINFDTGSKNVNSQNLKLDEINKVNKVNKVNNLESNSDKIDDIDSGNQKVSIVDKNSNLGDNKVDLHVQSHSGELGLHSDSTSGKVEDLLSHSDLKKQQLHSNSKFNSSLGEKSDSGSVSDSGLDKISQQSDSDKIDNIDSGNQKVGIVDKNSNLGDNKVDLHVQSHSGELGLHSDSTSGKVDLLSHSDLKKLQLHSNSKFNSSLGEKSDSGSVSDSGLDKISQQYRPEIDKNPSDSTGYDHSNILENTYNLATKDAKKIKQGIGSFNPFSRPSKYHSVNYNENNNININNARRSRLGSKIFDSSEEMPQNSDKSDISGSDQDLAEQEDNYFENRNKTKKSKEFSKIKNSKLNQNHHKKMTSYYNEEVKEEKVKTRRSNSVRRSHSSKNSKKTRRADQNHKGYHNNLRKNNFENNSSDGPKSRMLDLDMTKFMNFEVKRDETVRKKVPTYKRSVDQGQIKARVFREIPYPPNPLTTSETEVKPRMFNIGASKFANIEFKKDENYTEFKK</sequence>
<accession>A0A8J2EBN3</accession>
<keyword evidence="3" id="KW-1185">Reference proteome</keyword>
<protein>
    <submittedName>
        <fullName evidence="2">Uncharacterized protein</fullName>
    </submittedName>
</protein>
<feature type="compositionally biased region" description="Basic and acidic residues" evidence="1">
    <location>
        <begin position="1104"/>
        <end position="1118"/>
    </location>
</feature>
<proteinExistence type="predicted"/>
<evidence type="ECO:0000256" key="1">
    <source>
        <dbReference type="SAM" id="MobiDB-lite"/>
    </source>
</evidence>
<dbReference type="Proteomes" id="UP000786811">
    <property type="component" value="Unassembled WGS sequence"/>
</dbReference>
<feature type="region of interest" description="Disordered" evidence="1">
    <location>
        <begin position="972"/>
        <end position="1014"/>
    </location>
</feature>
<dbReference type="EMBL" id="CAJNRD030001114">
    <property type="protein sequence ID" value="CAG5074389.1"/>
    <property type="molecule type" value="Genomic_DNA"/>
</dbReference>